<dbReference type="SMART" id="SM00386">
    <property type="entry name" value="HAT"/>
    <property type="match status" value="5"/>
</dbReference>
<feature type="domain" description="S1 motif" evidence="4">
    <location>
        <begin position="1834"/>
        <end position="1905"/>
    </location>
</feature>
<feature type="domain" description="S1 motif" evidence="4">
    <location>
        <begin position="1486"/>
        <end position="1578"/>
    </location>
</feature>
<feature type="compositionally biased region" description="Basic and acidic residues" evidence="3">
    <location>
        <begin position="886"/>
        <end position="915"/>
    </location>
</feature>
<dbReference type="Proteomes" id="UP000266841">
    <property type="component" value="Unassembled WGS sequence"/>
</dbReference>
<comment type="subcellular location">
    <subcellularLocation>
        <location evidence="1">Nucleus</location>
        <location evidence="1">Nucleolus</location>
    </subcellularLocation>
</comment>
<feature type="region of interest" description="Disordered" evidence="3">
    <location>
        <begin position="877"/>
        <end position="934"/>
    </location>
</feature>
<dbReference type="InterPro" id="IPR011990">
    <property type="entry name" value="TPR-like_helical_dom_sf"/>
</dbReference>
<name>K0SL12_THAOC</name>
<feature type="region of interest" description="Disordered" evidence="3">
    <location>
        <begin position="2343"/>
        <end position="2366"/>
    </location>
</feature>
<dbReference type="GO" id="GO:0032040">
    <property type="term" value="C:small-subunit processome"/>
    <property type="evidence" value="ECO:0007669"/>
    <property type="project" value="TreeGrafter"/>
</dbReference>
<dbReference type="GO" id="GO:0006364">
    <property type="term" value="P:rRNA processing"/>
    <property type="evidence" value="ECO:0007669"/>
    <property type="project" value="UniProtKB-KW"/>
</dbReference>
<dbReference type="Gene3D" id="2.40.50.140">
    <property type="entry name" value="Nucleic acid-binding proteins"/>
    <property type="match status" value="4"/>
</dbReference>
<protein>
    <recommendedName>
        <fullName evidence="4">S1 motif domain-containing protein</fullName>
    </recommendedName>
</protein>
<dbReference type="InterPro" id="IPR045209">
    <property type="entry name" value="Rrp5"/>
</dbReference>
<feature type="compositionally biased region" description="Basic and acidic residues" evidence="3">
    <location>
        <begin position="436"/>
        <end position="460"/>
    </location>
</feature>
<dbReference type="FunFam" id="2.40.50.140:FF:000103">
    <property type="entry name" value="protein RRP5 homolog"/>
    <property type="match status" value="1"/>
</dbReference>
<feature type="compositionally biased region" description="Gly residues" evidence="3">
    <location>
        <begin position="496"/>
        <end position="505"/>
    </location>
</feature>
<feature type="compositionally biased region" description="Polar residues" evidence="3">
    <location>
        <begin position="1608"/>
        <end position="1617"/>
    </location>
</feature>
<dbReference type="InterPro" id="IPR003107">
    <property type="entry name" value="HAT"/>
</dbReference>
<evidence type="ECO:0000259" key="4">
    <source>
        <dbReference type="PROSITE" id="PS50126"/>
    </source>
</evidence>
<dbReference type="PANTHER" id="PTHR23270">
    <property type="entry name" value="PROGRAMMED CELL DEATH PROTEIN 11 PRE-RRNA PROCESSING PROTEIN RRP5"/>
    <property type="match status" value="1"/>
</dbReference>
<feature type="region of interest" description="Disordered" evidence="3">
    <location>
        <begin position="1"/>
        <end position="219"/>
    </location>
</feature>
<dbReference type="Gene3D" id="1.25.40.10">
    <property type="entry name" value="Tetratricopeptide repeat domain"/>
    <property type="match status" value="2"/>
</dbReference>
<evidence type="ECO:0000256" key="2">
    <source>
        <dbReference type="ARBA" id="ARBA00022552"/>
    </source>
</evidence>
<feature type="compositionally biased region" description="Acidic residues" evidence="3">
    <location>
        <begin position="1968"/>
        <end position="1997"/>
    </location>
</feature>
<sequence>MSDQEQEEVVDIPEEDEEDDAEAPDAEDQEDVDDEEDNDVDDGDDDDDDDDEEEEGDDDAADVDLGTEDSDDDDDDDDDDEGDDSDDDDGENSVATRMLVSIYEATSCSHTSECIDAPVQNEDSDDAEEDSDDDQEQLGLADLVGKDIEDDEEDAAEDFEPDDDEEAEDLDEVCNRVSTANPPDDPRLPTAPGGLPERNRDGFSRLVESPTSAPERPHCMPKMIDKVIRDIDGLAPTRDDLRGSRRMHLEERRQVEDVALDYDPVPPVLGAVVSLHLLPRDGVRGVRHGRESQGRSIVAMKLVRGISCSYVSHCGCPTATLQILDDCLLHLLQQPKIGPHPRAIAIARSGAATGEAIIGAVRVVRAEGEVPTAAAAADAAAARRRLPLRLGRAGEAAKDEGTRRGRPTRRPRLRSEPDGVVPPPRRRVRPAPRLVHVGEAHPGEDRAPLLLEVRPRHEGPGVRPRGHPGLRRGEPAHDAHRLRPAGGRRPAPHGRPPGGELGHGVLGREHRDRASGEEGRGEGRGDAAVEEEEDRAQPVPAQVNSGLRLDDYLRGGSGAGGDGPMVVRGRIASVEDHGCLIDTGLASASGGRRRAFLRFENVEPDYEVVDDDGDEEMSDADEESNARDDKGEGKKGARIKLNPGRVYDFAILPSNVGSDASILQLSLPRTAALAKMRTAPSMMPVLSSLQPGMLTEVSVEAYAKNGLCVSFHRGVYRGAIDEDHLGGHRGCEEGKGGRERRRRTRTRACGGRACSADGIPRIVAVDTATKVVRFSIQPHILALRGEFAAFPLPVGTIVEGARVIRIDAGIGALLALPDADGEDDNEATRLREHVARRMDRELGNRLLDNGEYSAASGAPTEGRGPDVRGAVRASLLGQHPDPVPAHPEHVQPDRRHRELRHGQEHRGRARADPRGPRPRTALQGRAGGPASRRGGVLVDLGVGTRGVIPTMHLFDKASHGSVGGGVDAALTAYRQKVRQAKYRVGQGVDVRCLTVDVRGRTAVLTAKKTLIAEGEDGSVISDYGEAEPGKIAAGFISKVDGTGLTVTFYNNVHGRVSSRCLASELGVEDPRTNYTVGDVVAARVVQCDRRRNRNGDGGYFYQLRLSLKTAVEERPEPSVDEEKADGAAKAREGAVPIAAGSVLSAKRMKVLQLVNCVRRDDGSPTYPGYAVVAVKSKFLVGSRGSDAVEFKLPFDQLKDAYDADLGGPEELDGIAADILTVGKRIDAEGLILSVPVGSDRLPVVTLRPALVETVSSAVESASSTGDLTIACPSPRSNLFMGEYVRGYVTRVDPRYGTFVRFLDGLSGLIPKLKKGLNENLYDTLLCKVTALDITSSPPKILLKRVTEGEVAKKREAKKSKDAKRHEKQEKKKRQPRVGDVVDEVKVVDVNFARAKVHVLNSQYNVRARVHVTMAGALAKTKLSKKERQEREGHKITKSHPFWGWKVGDIITGARIVSVDDRDGVSYVELTNLDDDRASPSSHLTPGTDVSAIVTSVSNPAAHHGLWVQVRPGVSGFVPALELSEDADILNDVASNFPVGSRISCRVMEGGRSSGGRPRRPKAQTDEDGSRQAVVLDLSVLMASSPPPKSDGDGERPAIKPLKARKGDTWTNGRTLLSSDRRPTAACPGPGATGRGSSRSFPTRTPTTRARMRTGMPPTRNKSKSKSSSFCRSTTNNAIVGTARVYYILQLGAILTPAGRRYGILITSSQTLRLLFISQRSAQRLSGRERLDGDLEDDPVPGPNDMVHGYVTCTSKKGCFVRLSRSLDARVILKELSDDFVPDPGAMFPPGRLVVGKVKTVRDSKGGKKLVDIDMRESVLLSGEDRISIDDIEVNEKYTGVVTRVETYGAFVKIDNSDVSGLAHVTECSDSFVKDVQNLYHPGDLVKVQVVSLDREKGNRLAFSLKASNFVDDSDSSDDDDGNEDAMDVDSDSGEVGEEHGDDDDDNSIDSDASDFVAKMAAKMAAGGDVDEDSEDESSSEDDDSDSSGSDSEDDEEEPVAKTSAMDTNVGFDWDTAISSKPQREESSDDDSTDTSSSDEDDDKAAKSSHKSRKKAAARKREEEEISRREAALADGTADESPENAADFERLLASSPNDSEIWIKYMAWHLSLADTDSARNVANRAFDRIEFRQEGEKLNVWTALLTLELKCGTDKSLNDAIDRASQQNNPKQVYLRVCEQLDKEVDAAASVGGSTDLDTATKRADEMFAKACKKFKSKKSVWIAHLQYLLKGSRHEEAHSLLKRSLQSLPQYKHIEVMSKFAQIEFEHGSAERGRTIFDALLGKNPKRMDLLFVYIDKEVKCGDLDKARALFSSVVNPSSSDRKFKFSDKQMKSLFKKWFRMEEEHGDEDSQERVKDEARAFVSNSK</sequence>
<dbReference type="OMA" id="SHTSECI"/>
<organism evidence="5 6">
    <name type="scientific">Thalassiosira oceanica</name>
    <name type="common">Marine diatom</name>
    <dbReference type="NCBI Taxonomy" id="159749"/>
    <lineage>
        <taxon>Eukaryota</taxon>
        <taxon>Sar</taxon>
        <taxon>Stramenopiles</taxon>
        <taxon>Ochrophyta</taxon>
        <taxon>Bacillariophyta</taxon>
        <taxon>Coscinodiscophyceae</taxon>
        <taxon>Thalassiosirophycidae</taxon>
        <taxon>Thalassiosirales</taxon>
        <taxon>Thalassiosiraceae</taxon>
        <taxon>Thalassiosira</taxon>
    </lineage>
</organism>
<dbReference type="SUPFAM" id="SSF48452">
    <property type="entry name" value="TPR-like"/>
    <property type="match status" value="2"/>
</dbReference>
<feature type="region of interest" description="Disordered" evidence="3">
    <location>
        <begin position="390"/>
        <end position="539"/>
    </location>
</feature>
<dbReference type="Pfam" id="PF00575">
    <property type="entry name" value="S1"/>
    <property type="match status" value="2"/>
</dbReference>
<feature type="compositionally biased region" description="Low complexity" evidence="3">
    <location>
        <begin position="1953"/>
        <end position="1967"/>
    </location>
</feature>
<feature type="region of interest" description="Disordered" evidence="3">
    <location>
        <begin position="1909"/>
        <end position="2083"/>
    </location>
</feature>
<evidence type="ECO:0000256" key="3">
    <source>
        <dbReference type="SAM" id="MobiDB-lite"/>
    </source>
</evidence>
<feature type="region of interest" description="Disordered" evidence="3">
    <location>
        <begin position="848"/>
        <end position="867"/>
    </location>
</feature>
<gene>
    <name evidence="5" type="ORF">THAOC_13070</name>
</gene>
<dbReference type="InterPro" id="IPR012340">
    <property type="entry name" value="NA-bd_OB-fold"/>
</dbReference>
<dbReference type="SMART" id="SM00316">
    <property type="entry name" value="S1"/>
    <property type="match status" value="7"/>
</dbReference>
<feature type="region of interest" description="Disordered" evidence="3">
    <location>
        <begin position="1352"/>
        <end position="1377"/>
    </location>
</feature>
<evidence type="ECO:0000256" key="1">
    <source>
        <dbReference type="ARBA" id="ARBA00004604"/>
    </source>
</evidence>
<dbReference type="GO" id="GO:0003723">
    <property type="term" value="F:RNA binding"/>
    <property type="evidence" value="ECO:0007669"/>
    <property type="project" value="TreeGrafter"/>
</dbReference>
<evidence type="ECO:0000313" key="5">
    <source>
        <dbReference type="EMBL" id="EJK66030.1"/>
    </source>
</evidence>
<keyword evidence="2" id="KW-0698">rRNA processing</keyword>
<dbReference type="PANTHER" id="PTHR23270:SF10">
    <property type="entry name" value="PROTEIN RRP5 HOMOLOG"/>
    <property type="match status" value="1"/>
</dbReference>
<dbReference type="SUPFAM" id="SSF50249">
    <property type="entry name" value="Nucleic acid-binding proteins"/>
    <property type="match status" value="5"/>
</dbReference>
<accession>K0SL12</accession>
<feature type="compositionally biased region" description="Low complexity" evidence="3">
    <location>
        <begin position="1634"/>
        <end position="1659"/>
    </location>
</feature>
<reference evidence="5 6" key="1">
    <citation type="journal article" date="2012" name="Genome Biol.">
        <title>Genome and low-iron response of an oceanic diatom adapted to chronic iron limitation.</title>
        <authorList>
            <person name="Lommer M."/>
            <person name="Specht M."/>
            <person name="Roy A.S."/>
            <person name="Kraemer L."/>
            <person name="Andreson R."/>
            <person name="Gutowska M.A."/>
            <person name="Wolf J."/>
            <person name="Bergner S.V."/>
            <person name="Schilhabel M.B."/>
            <person name="Klostermeier U.C."/>
            <person name="Beiko R.G."/>
            <person name="Rosenstiel P."/>
            <person name="Hippler M."/>
            <person name="Laroche J."/>
        </authorList>
    </citation>
    <scope>NUCLEOTIDE SEQUENCE [LARGE SCALE GENOMIC DNA]</scope>
    <source>
        <strain evidence="5 6">CCMP1005</strain>
    </source>
</reference>
<feature type="compositionally biased region" description="Acidic residues" evidence="3">
    <location>
        <begin position="2026"/>
        <end position="2042"/>
    </location>
</feature>
<dbReference type="eggNOG" id="KOG1070">
    <property type="taxonomic scope" value="Eukaryota"/>
</dbReference>
<dbReference type="PROSITE" id="PS50126">
    <property type="entry name" value="S1"/>
    <property type="match status" value="6"/>
</dbReference>
<feature type="domain" description="S1 motif" evidence="4">
    <location>
        <begin position="919"/>
        <end position="1007"/>
    </location>
</feature>
<dbReference type="InterPro" id="IPR003029">
    <property type="entry name" value="S1_domain"/>
</dbReference>
<keyword evidence="6" id="KW-1185">Reference proteome</keyword>
<feature type="domain" description="S1 motif" evidence="4">
    <location>
        <begin position="1281"/>
        <end position="1310"/>
    </location>
</feature>
<evidence type="ECO:0000313" key="6">
    <source>
        <dbReference type="Proteomes" id="UP000266841"/>
    </source>
</evidence>
<proteinExistence type="predicted"/>
<feature type="compositionally biased region" description="Acidic residues" evidence="3">
    <location>
        <begin position="606"/>
        <end position="623"/>
    </location>
</feature>
<feature type="region of interest" description="Disordered" evidence="3">
    <location>
        <begin position="606"/>
        <end position="637"/>
    </location>
</feature>
<feature type="compositionally biased region" description="Basic residues" evidence="3">
    <location>
        <begin position="2046"/>
        <end position="2057"/>
    </location>
</feature>
<feature type="compositionally biased region" description="Acidic residues" evidence="3">
    <location>
        <begin position="1911"/>
        <end position="1952"/>
    </location>
</feature>
<feature type="region of interest" description="Disordered" evidence="3">
    <location>
        <begin position="1546"/>
        <end position="1671"/>
    </location>
</feature>
<dbReference type="OrthoDB" id="412781at2759"/>
<feature type="compositionally biased region" description="Acidic residues" evidence="3">
    <location>
        <begin position="1"/>
        <end position="91"/>
    </location>
</feature>
<feature type="domain" description="S1 motif" evidence="4">
    <location>
        <begin position="1743"/>
        <end position="1815"/>
    </location>
</feature>
<feature type="compositionally biased region" description="Acidic residues" evidence="3">
    <location>
        <begin position="148"/>
        <end position="172"/>
    </location>
</feature>
<dbReference type="EMBL" id="AGNL01015315">
    <property type="protein sequence ID" value="EJK66030.1"/>
    <property type="molecule type" value="Genomic_DNA"/>
</dbReference>
<feature type="compositionally biased region" description="Basic and acidic residues" evidence="3">
    <location>
        <begin position="506"/>
        <end position="527"/>
    </location>
</feature>
<comment type="caution">
    <text evidence="5">The sequence shown here is derived from an EMBL/GenBank/DDBJ whole genome shotgun (WGS) entry which is preliminary data.</text>
</comment>
<feature type="compositionally biased region" description="Acidic residues" evidence="3">
    <location>
        <begin position="122"/>
        <end position="136"/>
    </location>
</feature>
<feature type="compositionally biased region" description="Basic and acidic residues" evidence="3">
    <location>
        <begin position="471"/>
        <end position="481"/>
    </location>
</feature>
<feature type="compositionally biased region" description="Basic and acidic residues" evidence="3">
    <location>
        <begin position="2058"/>
        <end position="2071"/>
    </location>
</feature>
<feature type="compositionally biased region" description="Basic and acidic residues" evidence="3">
    <location>
        <begin position="624"/>
        <end position="635"/>
    </location>
</feature>
<feature type="domain" description="S1 motif" evidence="4">
    <location>
        <begin position="1029"/>
        <end position="1108"/>
    </location>
</feature>